<dbReference type="SUPFAM" id="SSF52058">
    <property type="entry name" value="L domain-like"/>
    <property type="match status" value="1"/>
</dbReference>
<keyword evidence="2" id="KW-0433">Leucine-rich repeat</keyword>
<evidence type="ECO:0000259" key="9">
    <source>
        <dbReference type="Pfam" id="PF18052"/>
    </source>
</evidence>
<keyword evidence="7" id="KW-0812">Transmembrane</keyword>
<evidence type="ECO:0008006" key="14">
    <source>
        <dbReference type="Google" id="ProtNLM"/>
    </source>
</evidence>
<evidence type="ECO:0000259" key="11">
    <source>
        <dbReference type="Pfam" id="PF23598"/>
    </source>
</evidence>
<evidence type="ECO:0000256" key="4">
    <source>
        <dbReference type="ARBA" id="ARBA00022741"/>
    </source>
</evidence>
<evidence type="ECO:0000259" key="10">
    <source>
        <dbReference type="Pfam" id="PF23559"/>
    </source>
</evidence>
<dbReference type="Proteomes" id="UP000006038">
    <property type="component" value="Chromosome 5"/>
</dbReference>
<dbReference type="InterPro" id="IPR027417">
    <property type="entry name" value="P-loop_NTPase"/>
</dbReference>
<organism evidence="12">
    <name type="scientific">Oryza brachyantha</name>
    <name type="common">malo sina</name>
    <dbReference type="NCBI Taxonomy" id="4533"/>
    <lineage>
        <taxon>Eukaryota</taxon>
        <taxon>Viridiplantae</taxon>
        <taxon>Streptophyta</taxon>
        <taxon>Embryophyta</taxon>
        <taxon>Tracheophyta</taxon>
        <taxon>Spermatophyta</taxon>
        <taxon>Magnoliopsida</taxon>
        <taxon>Liliopsida</taxon>
        <taxon>Poales</taxon>
        <taxon>Poaceae</taxon>
        <taxon>BOP clade</taxon>
        <taxon>Oryzoideae</taxon>
        <taxon>Oryzeae</taxon>
        <taxon>Oryzinae</taxon>
        <taxon>Oryza</taxon>
    </lineage>
</organism>
<dbReference type="Gene3D" id="1.20.5.4130">
    <property type="match status" value="1"/>
</dbReference>
<keyword evidence="7" id="KW-1133">Transmembrane helix</keyword>
<dbReference type="Pfam" id="PF23559">
    <property type="entry name" value="WHD_DRP"/>
    <property type="match status" value="1"/>
</dbReference>
<feature type="domain" description="NB-ARC" evidence="8">
    <location>
        <begin position="154"/>
        <end position="314"/>
    </location>
</feature>
<proteinExistence type="inferred from homology"/>
<evidence type="ECO:0000256" key="3">
    <source>
        <dbReference type="ARBA" id="ARBA00022737"/>
    </source>
</evidence>
<dbReference type="Gene3D" id="3.40.50.300">
    <property type="entry name" value="P-loop containing nucleotide triphosphate hydrolases"/>
    <property type="match status" value="1"/>
</dbReference>
<dbReference type="InterPro" id="IPR041118">
    <property type="entry name" value="Rx_N"/>
</dbReference>
<dbReference type="InterPro" id="IPR032675">
    <property type="entry name" value="LRR_dom_sf"/>
</dbReference>
<dbReference type="AlphaFoldDB" id="J3M556"/>
<dbReference type="InterPro" id="IPR044974">
    <property type="entry name" value="Disease_R_plants"/>
</dbReference>
<dbReference type="PANTHER" id="PTHR23155:SF1087">
    <property type="entry name" value="OS11G0462900 PROTEIN"/>
    <property type="match status" value="1"/>
</dbReference>
<dbReference type="GO" id="GO:0043531">
    <property type="term" value="F:ADP binding"/>
    <property type="evidence" value="ECO:0007669"/>
    <property type="project" value="InterPro"/>
</dbReference>
<dbReference type="GO" id="GO:0009626">
    <property type="term" value="P:plant-type hypersensitive response"/>
    <property type="evidence" value="ECO:0007669"/>
    <property type="project" value="UniProtKB-ARBA"/>
</dbReference>
<dbReference type="PANTHER" id="PTHR23155">
    <property type="entry name" value="DISEASE RESISTANCE PROTEIN RP"/>
    <property type="match status" value="1"/>
</dbReference>
<dbReference type="Pfam" id="PF23598">
    <property type="entry name" value="LRR_14"/>
    <property type="match status" value="1"/>
</dbReference>
<evidence type="ECO:0000313" key="12">
    <source>
        <dbReference type="EnsemblPlants" id="OB05G17300.1"/>
    </source>
</evidence>
<dbReference type="Gene3D" id="1.10.10.10">
    <property type="entry name" value="Winged helix-like DNA-binding domain superfamily/Winged helix DNA-binding domain"/>
    <property type="match status" value="1"/>
</dbReference>
<keyword evidence="7" id="KW-0472">Membrane</keyword>
<dbReference type="InterPro" id="IPR042197">
    <property type="entry name" value="Apaf_helical"/>
</dbReference>
<evidence type="ECO:0000256" key="7">
    <source>
        <dbReference type="SAM" id="Phobius"/>
    </source>
</evidence>
<dbReference type="InterPro" id="IPR036388">
    <property type="entry name" value="WH-like_DNA-bd_sf"/>
</dbReference>
<reference evidence="12" key="1">
    <citation type="journal article" date="2013" name="Nat. Commun.">
        <title>Whole-genome sequencing of Oryza brachyantha reveals mechanisms underlying Oryza genome evolution.</title>
        <authorList>
            <person name="Chen J."/>
            <person name="Huang Q."/>
            <person name="Gao D."/>
            <person name="Wang J."/>
            <person name="Lang Y."/>
            <person name="Liu T."/>
            <person name="Li B."/>
            <person name="Bai Z."/>
            <person name="Luis Goicoechea J."/>
            <person name="Liang C."/>
            <person name="Chen C."/>
            <person name="Zhang W."/>
            <person name="Sun S."/>
            <person name="Liao Y."/>
            <person name="Zhang X."/>
            <person name="Yang L."/>
            <person name="Song C."/>
            <person name="Wang M."/>
            <person name="Shi J."/>
            <person name="Liu G."/>
            <person name="Liu J."/>
            <person name="Zhou H."/>
            <person name="Zhou W."/>
            <person name="Yu Q."/>
            <person name="An N."/>
            <person name="Chen Y."/>
            <person name="Cai Q."/>
            <person name="Wang B."/>
            <person name="Liu B."/>
            <person name="Min J."/>
            <person name="Huang Y."/>
            <person name="Wu H."/>
            <person name="Li Z."/>
            <person name="Zhang Y."/>
            <person name="Yin Y."/>
            <person name="Song W."/>
            <person name="Jiang J."/>
            <person name="Jackson S.A."/>
            <person name="Wing R.A."/>
            <person name="Wang J."/>
            <person name="Chen M."/>
        </authorList>
    </citation>
    <scope>NUCLEOTIDE SEQUENCE [LARGE SCALE GENOMIC DNA]</scope>
    <source>
        <strain evidence="12">cv. IRGC 101232</strain>
    </source>
</reference>
<dbReference type="eggNOG" id="KOG4658">
    <property type="taxonomic scope" value="Eukaryota"/>
</dbReference>
<evidence type="ECO:0000259" key="8">
    <source>
        <dbReference type="Pfam" id="PF00931"/>
    </source>
</evidence>
<reference evidence="12" key="2">
    <citation type="submission" date="2013-04" db="UniProtKB">
        <authorList>
            <consortium name="EnsemblPlants"/>
        </authorList>
    </citation>
    <scope>IDENTIFICATION</scope>
</reference>
<keyword evidence="5" id="KW-0611">Plant defense</keyword>
<keyword evidence="4" id="KW-0547">Nucleotide-binding</keyword>
<dbReference type="EnsemblPlants" id="OB05G17300.1">
    <property type="protein sequence ID" value="OB05G17300.1"/>
    <property type="gene ID" value="OB05G17300"/>
</dbReference>
<dbReference type="SUPFAM" id="SSF52540">
    <property type="entry name" value="P-loop containing nucleoside triphosphate hydrolases"/>
    <property type="match status" value="1"/>
</dbReference>
<evidence type="ECO:0000256" key="1">
    <source>
        <dbReference type="ARBA" id="ARBA00008894"/>
    </source>
</evidence>
<feature type="domain" description="Disease resistance R13L4/SHOC-2-like LRR" evidence="11">
    <location>
        <begin position="650"/>
        <end position="810"/>
    </location>
</feature>
<dbReference type="STRING" id="4533.J3M556"/>
<feature type="domain" description="Disease resistance protein winged helix" evidence="10">
    <location>
        <begin position="404"/>
        <end position="475"/>
    </location>
</feature>
<dbReference type="InterPro" id="IPR002182">
    <property type="entry name" value="NB-ARC"/>
</dbReference>
<evidence type="ECO:0000256" key="5">
    <source>
        <dbReference type="ARBA" id="ARBA00022821"/>
    </source>
</evidence>
<dbReference type="FunFam" id="1.10.10.10:FF:000322">
    <property type="entry name" value="Probable disease resistance protein At1g63360"/>
    <property type="match status" value="1"/>
</dbReference>
<dbReference type="GO" id="GO:0042742">
    <property type="term" value="P:defense response to bacterium"/>
    <property type="evidence" value="ECO:0007669"/>
    <property type="project" value="UniProtKB-ARBA"/>
</dbReference>
<feature type="domain" description="Disease resistance N-terminal" evidence="9">
    <location>
        <begin position="3"/>
        <end position="86"/>
    </location>
</feature>
<dbReference type="InterPro" id="IPR055414">
    <property type="entry name" value="LRR_R13L4/SHOC2-like"/>
</dbReference>
<comment type="similarity">
    <text evidence="1">Belongs to the disease resistance NB-LRR family.</text>
</comment>
<dbReference type="HOGENOM" id="CLU_000837_25_1_1"/>
<dbReference type="OMA" id="NERCERY"/>
<dbReference type="Gramene" id="OB05G17300.1">
    <property type="protein sequence ID" value="OB05G17300.1"/>
    <property type="gene ID" value="OB05G17300"/>
</dbReference>
<keyword evidence="3" id="KW-0677">Repeat</keyword>
<sequence>MVSLLAKLEKITHSKNWDPWWCRVKDQIEQLRADLSSMQEHLLKLSEVQDPPRAAGHWMKNLRELSLDMDDWVDSFTHDYASTDSTDDRTDRQIARLKSFRRCLDEAQDQFIRYSLGCVQSPAKVTATTTTTSHRAWTGAAASTEPVGMDELGRLLTDGEQQLKVVSVVGEAGAGKSTLVQKAWHKHGGQFEHRAFVQTARKPDMRGILRNILSQVSSPHQPIDACDVHKLVDSISNHLRDKRYFIIVDDLWDVAVWDVVSHAFPMDNCGSRIIITTTIEDVALGCCNYEPQHIVNVKPLSADLSKKLFADRVFGPGKECPQQFNDILEEITRKCGGLPLTIISLTSLVPSRPETREQWLHLQRFLHKSLRAKPTSEEILREVLRHCYSCLPRYLKTCLMYPRIYPENYMISKEDLVNQWAAEGFVSAKEGKNAMQVGRNYFDELVSLGMIQPIDVKYNDKVLFYVVPHMILDLITCKCIEDNFITVVNYSHGKLDLYDKVRRLSLHFGSATYAATIPSTRLSQVRTLSFMGLLKCIPCIRDFKLLRVAILHAWGDGRDRWFDLTAISELFRLVYLQVRCNVPVKLPDQMNCPEHLETMEIDAGLHAVPSDVAFAPRLLHLRLGREKRNPSAMDSNHRYLTLHPDSDSGMALPVLLQTFELLPPVCVGSRLPEWIRQLCELCTLKIAVRELQREEDVDVLAGLPALTSLSLHVRRVTSISFRGGAFPVLRSFEYTCGVLSLGFQRGAMPNLTTLKVGFNAHGGETHGGMLAGVQHLASLEEIAAEIGAASGAEEADRSAAEHALCRAVADGLNLDRLAFRFHVTRVEQVDEECCRPSEKHSLASRECTDFTGYSFFILTTIANIVFLFSFIINTY</sequence>
<dbReference type="InterPro" id="IPR058922">
    <property type="entry name" value="WHD_DRP"/>
</dbReference>
<keyword evidence="13" id="KW-1185">Reference proteome</keyword>
<dbReference type="Pfam" id="PF00931">
    <property type="entry name" value="NB-ARC"/>
    <property type="match status" value="1"/>
</dbReference>
<feature type="transmembrane region" description="Helical" evidence="7">
    <location>
        <begin position="850"/>
        <end position="872"/>
    </location>
</feature>
<dbReference type="Pfam" id="PF18052">
    <property type="entry name" value="Rx_N"/>
    <property type="match status" value="1"/>
</dbReference>
<evidence type="ECO:0000256" key="6">
    <source>
        <dbReference type="ARBA" id="ARBA00023054"/>
    </source>
</evidence>
<evidence type="ECO:0000313" key="13">
    <source>
        <dbReference type="Proteomes" id="UP000006038"/>
    </source>
</evidence>
<keyword evidence="6" id="KW-0175">Coiled coil</keyword>
<dbReference type="PRINTS" id="PR00364">
    <property type="entry name" value="DISEASERSIST"/>
</dbReference>
<protein>
    <recommendedName>
        <fullName evidence="14">NB-ARC domain-containing protein</fullName>
    </recommendedName>
</protein>
<accession>J3M556</accession>
<name>J3M556_ORYBR</name>
<dbReference type="Gene3D" id="1.10.8.430">
    <property type="entry name" value="Helical domain of apoptotic protease-activating factors"/>
    <property type="match status" value="1"/>
</dbReference>
<dbReference type="Gene3D" id="3.80.10.10">
    <property type="entry name" value="Ribonuclease Inhibitor"/>
    <property type="match status" value="1"/>
</dbReference>
<evidence type="ECO:0000256" key="2">
    <source>
        <dbReference type="ARBA" id="ARBA00022614"/>
    </source>
</evidence>
<dbReference type="GO" id="GO:0002758">
    <property type="term" value="P:innate immune response-activating signaling pathway"/>
    <property type="evidence" value="ECO:0007669"/>
    <property type="project" value="UniProtKB-ARBA"/>
</dbReference>